<dbReference type="SMART" id="SM00421">
    <property type="entry name" value="HTH_LUXR"/>
    <property type="match status" value="1"/>
</dbReference>
<feature type="domain" description="HTH luxR-type" evidence="4">
    <location>
        <begin position="127"/>
        <end position="192"/>
    </location>
</feature>
<dbReference type="PRINTS" id="PR00038">
    <property type="entry name" value="HTHLUXR"/>
</dbReference>
<dbReference type="InterPro" id="IPR036388">
    <property type="entry name" value="WH-like_DNA-bd_sf"/>
</dbReference>
<keyword evidence="2" id="KW-0238">DNA-binding</keyword>
<gene>
    <name evidence="5" type="ORF">OIN59_14270</name>
</gene>
<comment type="caution">
    <text evidence="5">The sequence shown here is derived from an EMBL/GenBank/DDBJ whole genome shotgun (WGS) entry which is preliminary data.</text>
</comment>
<accession>A0ABT5RY35</accession>
<dbReference type="EMBL" id="JAPCKI010000007">
    <property type="protein sequence ID" value="MDD2178599.1"/>
    <property type="molecule type" value="Genomic_DNA"/>
</dbReference>
<dbReference type="InterPro" id="IPR000014">
    <property type="entry name" value="PAS"/>
</dbReference>
<dbReference type="Gene3D" id="3.30.450.20">
    <property type="entry name" value="PAS domain"/>
    <property type="match status" value="1"/>
</dbReference>
<keyword evidence="3" id="KW-0804">Transcription</keyword>
<dbReference type="PANTHER" id="PTHR44688:SF16">
    <property type="entry name" value="DNA-BINDING TRANSCRIPTIONAL ACTIVATOR DEVR_DOSR"/>
    <property type="match status" value="1"/>
</dbReference>
<protein>
    <submittedName>
        <fullName evidence="5">PAS and helix-turn-helix domain-containing protein</fullName>
    </submittedName>
</protein>
<dbReference type="PROSITE" id="PS50043">
    <property type="entry name" value="HTH_LUXR_2"/>
    <property type="match status" value="1"/>
</dbReference>
<dbReference type="PROSITE" id="PS00622">
    <property type="entry name" value="HTH_LUXR_1"/>
    <property type="match status" value="1"/>
</dbReference>
<evidence type="ECO:0000256" key="3">
    <source>
        <dbReference type="ARBA" id="ARBA00023163"/>
    </source>
</evidence>
<evidence type="ECO:0000313" key="6">
    <source>
        <dbReference type="Proteomes" id="UP001148932"/>
    </source>
</evidence>
<dbReference type="InterPro" id="IPR035965">
    <property type="entry name" value="PAS-like_dom_sf"/>
</dbReference>
<dbReference type="RefSeq" id="WP_274111414.1">
    <property type="nucleotide sequence ID" value="NZ_JAPCKI010000007.1"/>
</dbReference>
<proteinExistence type="predicted"/>
<dbReference type="Pfam" id="PF13426">
    <property type="entry name" value="PAS_9"/>
    <property type="match status" value="1"/>
</dbReference>
<dbReference type="InterPro" id="IPR016032">
    <property type="entry name" value="Sig_transdc_resp-reg_C-effctor"/>
</dbReference>
<dbReference type="InterPro" id="IPR000792">
    <property type="entry name" value="Tscrpt_reg_LuxR_C"/>
</dbReference>
<dbReference type="SUPFAM" id="SSF46894">
    <property type="entry name" value="C-terminal effector domain of the bipartite response regulators"/>
    <property type="match status" value="1"/>
</dbReference>
<evidence type="ECO:0000259" key="4">
    <source>
        <dbReference type="PROSITE" id="PS50043"/>
    </source>
</evidence>
<evidence type="ECO:0000256" key="1">
    <source>
        <dbReference type="ARBA" id="ARBA00023015"/>
    </source>
</evidence>
<keyword evidence="1" id="KW-0805">Transcription regulation</keyword>
<reference evidence="5" key="1">
    <citation type="submission" date="2022-10" db="EMBL/GenBank/DDBJ databases">
        <title>Description of microaerobic benzene degrading bacteria.</title>
        <authorList>
            <person name="Bedics A."/>
            <person name="Tancsics A."/>
            <person name="Banerjee S."/>
        </authorList>
    </citation>
    <scope>NUCLEOTIDE SEQUENCE</scope>
    <source>
        <strain evidence="5">D2M1</strain>
    </source>
</reference>
<sequence length="192" mass="21437">MTTVPPASSAPLSEALELAFNLAPVGMCVTRERRIEICNDAFARMFGYEQAELLNQPLAPLYPSLDEFTHTGNLGLPAMMDTGSYSDERVMRRRDGTLFWCHVVGRALDRADPFARAVWMFEDISHRRVVSTPLTVREREVAQHIVTGATSKQIARHLHISHRTVEAHRGRIMRKLGATSTGELVALLLGMP</sequence>
<dbReference type="Proteomes" id="UP001148932">
    <property type="component" value="Unassembled WGS sequence"/>
</dbReference>
<dbReference type="Pfam" id="PF00196">
    <property type="entry name" value="GerE"/>
    <property type="match status" value="1"/>
</dbReference>
<name>A0ABT5RY35_9BURK</name>
<organism evidence="5 6">
    <name type="scientific">Acidovorax benzenivorans</name>
    <dbReference type="NCBI Taxonomy" id="2987520"/>
    <lineage>
        <taxon>Bacteria</taxon>
        <taxon>Pseudomonadati</taxon>
        <taxon>Pseudomonadota</taxon>
        <taxon>Betaproteobacteria</taxon>
        <taxon>Burkholderiales</taxon>
        <taxon>Comamonadaceae</taxon>
        <taxon>Acidovorax</taxon>
    </lineage>
</organism>
<evidence type="ECO:0000313" key="5">
    <source>
        <dbReference type="EMBL" id="MDD2178599.1"/>
    </source>
</evidence>
<dbReference type="Gene3D" id="1.10.10.10">
    <property type="entry name" value="Winged helix-like DNA-binding domain superfamily/Winged helix DNA-binding domain"/>
    <property type="match status" value="1"/>
</dbReference>
<dbReference type="SMART" id="SM00091">
    <property type="entry name" value="PAS"/>
    <property type="match status" value="1"/>
</dbReference>
<dbReference type="PANTHER" id="PTHR44688">
    <property type="entry name" value="DNA-BINDING TRANSCRIPTIONAL ACTIVATOR DEVR_DOSR"/>
    <property type="match status" value="1"/>
</dbReference>
<dbReference type="CDD" id="cd06170">
    <property type="entry name" value="LuxR_C_like"/>
    <property type="match status" value="1"/>
</dbReference>
<dbReference type="SUPFAM" id="SSF55785">
    <property type="entry name" value="PYP-like sensor domain (PAS domain)"/>
    <property type="match status" value="1"/>
</dbReference>
<keyword evidence="6" id="KW-1185">Reference proteome</keyword>
<dbReference type="CDD" id="cd00130">
    <property type="entry name" value="PAS"/>
    <property type="match status" value="1"/>
</dbReference>
<dbReference type="NCBIfam" id="TIGR00229">
    <property type="entry name" value="sensory_box"/>
    <property type="match status" value="1"/>
</dbReference>
<evidence type="ECO:0000256" key="2">
    <source>
        <dbReference type="ARBA" id="ARBA00023125"/>
    </source>
</evidence>